<dbReference type="RefSeq" id="WP_128626758.1">
    <property type="nucleotide sequence ID" value="NZ_RKST01000008.1"/>
</dbReference>
<protein>
    <submittedName>
        <fullName evidence="2">Arc family DNA-binding protein</fullName>
    </submittedName>
</protein>
<dbReference type="SUPFAM" id="SSF47598">
    <property type="entry name" value="Ribbon-helix-helix"/>
    <property type="match status" value="1"/>
</dbReference>
<reference evidence="2 3" key="1">
    <citation type="submission" date="2018-11" db="EMBL/GenBank/DDBJ databases">
        <title>Pseudaminobacter arsenicus sp. nov., an arsenic-resistant bacterium isolated from arsenic-rich aquifers.</title>
        <authorList>
            <person name="Mu Y."/>
        </authorList>
    </citation>
    <scope>NUCLEOTIDE SEQUENCE [LARGE SCALE GENOMIC DNA]</scope>
    <source>
        <strain evidence="2 3">CB3</strain>
    </source>
</reference>
<dbReference type="Proteomes" id="UP000281647">
    <property type="component" value="Unassembled WGS sequence"/>
</dbReference>
<organism evidence="2 3">
    <name type="scientific">Borborobacter arsenicus</name>
    <dbReference type="NCBI Taxonomy" id="1851146"/>
    <lineage>
        <taxon>Bacteria</taxon>
        <taxon>Pseudomonadati</taxon>
        <taxon>Pseudomonadota</taxon>
        <taxon>Alphaproteobacteria</taxon>
        <taxon>Hyphomicrobiales</taxon>
        <taxon>Phyllobacteriaceae</taxon>
        <taxon>Borborobacter</taxon>
    </lineage>
</organism>
<evidence type="ECO:0000259" key="1">
    <source>
        <dbReference type="Pfam" id="PF03869"/>
    </source>
</evidence>
<proteinExistence type="predicted"/>
<name>A0A432V6V8_9HYPH</name>
<accession>A0A432V6V8</accession>
<dbReference type="GO" id="GO:0003677">
    <property type="term" value="F:DNA binding"/>
    <property type="evidence" value="ECO:0007669"/>
    <property type="project" value="UniProtKB-KW"/>
</dbReference>
<dbReference type="Pfam" id="PF03869">
    <property type="entry name" value="Arc"/>
    <property type="match status" value="1"/>
</dbReference>
<dbReference type="GO" id="GO:0006355">
    <property type="term" value="P:regulation of DNA-templated transcription"/>
    <property type="evidence" value="ECO:0007669"/>
    <property type="project" value="InterPro"/>
</dbReference>
<evidence type="ECO:0000313" key="3">
    <source>
        <dbReference type="Proteomes" id="UP000281647"/>
    </source>
</evidence>
<keyword evidence="3" id="KW-1185">Reference proteome</keyword>
<dbReference type="InterPro" id="IPR005569">
    <property type="entry name" value="Arc_DNA-bd_dom"/>
</dbReference>
<feature type="domain" description="Arc-like DNA binding" evidence="1">
    <location>
        <begin position="6"/>
        <end position="45"/>
    </location>
</feature>
<comment type="caution">
    <text evidence="2">The sequence shown here is derived from an EMBL/GenBank/DDBJ whole genome shotgun (WGS) entry which is preliminary data.</text>
</comment>
<evidence type="ECO:0000313" key="2">
    <source>
        <dbReference type="EMBL" id="RUM97887.1"/>
    </source>
</evidence>
<dbReference type="Gene3D" id="1.10.1220.10">
    <property type="entry name" value="Met repressor-like"/>
    <property type="match status" value="1"/>
</dbReference>
<dbReference type="EMBL" id="RKST01000008">
    <property type="protein sequence ID" value="RUM97887.1"/>
    <property type="molecule type" value="Genomic_DNA"/>
</dbReference>
<keyword evidence="2" id="KW-0238">DNA-binding</keyword>
<gene>
    <name evidence="2" type="ORF">EET67_09720</name>
</gene>
<dbReference type="AlphaFoldDB" id="A0A432V6V8"/>
<dbReference type="InterPro" id="IPR010985">
    <property type="entry name" value="Ribbon_hlx_hlx"/>
</dbReference>
<dbReference type="InterPro" id="IPR013321">
    <property type="entry name" value="Arc_rbn_hlx_hlx"/>
</dbReference>
<sequence>MSQQEPPRFNLRLTPDLQKRIKHAAIESERSVNAEILARLETTFSPDPTAQLAAVLRPFASLGDHDRAKIVELLAQTVDILAKGTAKR</sequence>
<dbReference type="OrthoDB" id="6890552at2"/>